<evidence type="ECO:0000256" key="4">
    <source>
        <dbReference type="ARBA" id="ARBA00022989"/>
    </source>
</evidence>
<feature type="transmembrane region" description="Helical" evidence="6">
    <location>
        <begin position="364"/>
        <end position="385"/>
    </location>
</feature>
<keyword evidence="5 6" id="KW-0472">Membrane</keyword>
<gene>
    <name evidence="7" type="primary">yfcC</name>
    <name evidence="7" type="ORF">IPP58_16905</name>
</gene>
<dbReference type="InterPro" id="IPR018385">
    <property type="entry name" value="C4_dicarb_anaerob_car-like"/>
</dbReference>
<feature type="transmembrane region" description="Helical" evidence="6">
    <location>
        <begin position="291"/>
        <end position="309"/>
    </location>
</feature>
<feature type="transmembrane region" description="Helical" evidence="6">
    <location>
        <begin position="268"/>
        <end position="285"/>
    </location>
</feature>
<evidence type="ECO:0000256" key="6">
    <source>
        <dbReference type="SAM" id="Phobius"/>
    </source>
</evidence>
<feature type="transmembrane region" description="Helical" evidence="6">
    <location>
        <begin position="214"/>
        <end position="233"/>
    </location>
</feature>
<comment type="caution">
    <text evidence="7">The sequence shown here is derived from an EMBL/GenBank/DDBJ whole genome shotgun (WGS) entry which is preliminary data.</text>
</comment>
<dbReference type="PANTHER" id="PTHR43652:SF2">
    <property type="entry name" value="BASIC AMINO ACID ANTIPORTER YFCC-RELATED"/>
    <property type="match status" value="1"/>
</dbReference>
<dbReference type="Proteomes" id="UP000886657">
    <property type="component" value="Unassembled WGS sequence"/>
</dbReference>
<evidence type="ECO:0000313" key="8">
    <source>
        <dbReference type="Proteomes" id="UP000886657"/>
    </source>
</evidence>
<dbReference type="PANTHER" id="PTHR43652">
    <property type="entry name" value="BASIC AMINO ACID ANTIPORTER YFCC-RELATED"/>
    <property type="match status" value="1"/>
</dbReference>
<dbReference type="Pfam" id="PF03606">
    <property type="entry name" value="DcuC"/>
    <property type="match status" value="1"/>
</dbReference>
<name>A0A9D7SJV2_9BACT</name>
<dbReference type="GO" id="GO:0005886">
    <property type="term" value="C:plasma membrane"/>
    <property type="evidence" value="ECO:0007669"/>
    <property type="project" value="UniProtKB-SubCell"/>
</dbReference>
<proteinExistence type="predicted"/>
<protein>
    <submittedName>
        <fullName evidence="7">Basic amino acid antiporter YfcC</fullName>
    </submittedName>
</protein>
<feature type="transmembrane region" description="Helical" evidence="6">
    <location>
        <begin position="20"/>
        <end position="37"/>
    </location>
</feature>
<accession>A0A9D7SJV2</accession>
<dbReference type="AlphaFoldDB" id="A0A9D7SJV2"/>
<sequence>MNPASAPAPNGPRFRMPHTLVIVGALIVLVLVLSWLVPSGEFQRIEKVLPDGSRLKVPVDGTFQQLPKTYLGLQTLFLAPIKGFLDGAGLISFLLIIGGSFGIFQETGAVEQGIKRLTVHVRRYPLLEMLFIPVLMTVFSLAGAVFGMAEELIPLVMIFIALSRSLGYDSIVGTAIPFLGAAAGFACAFFNPFTVGVAQGIAGVPIYSGLAYRVVAWVVATSVVIAYVMVYAAKIKKNPELSPVRDLDLARESHATAGTDETWNASHILALLTFLAALLLLVYGVLKFHWYLEPIAALFLGMGILIGLLSRMDPSTIAKHFVAGAKDMVGVVFIVACARALLVIANDAKIMDTLLLYGSNAIRVLPHAMTAQVMFLVQCVINFFIHSGTSQAALTMPVMAPLSDLVGITRQTCVYSFALSELINPILPTSAVTMGILGAAKIPWERWARWFLPLMLILVVLAFLLLIPPTLFFYWGPV</sequence>
<keyword evidence="4 6" id="KW-1133">Transmembrane helix</keyword>
<keyword evidence="2" id="KW-1003">Cell membrane</keyword>
<evidence type="ECO:0000256" key="1">
    <source>
        <dbReference type="ARBA" id="ARBA00004651"/>
    </source>
</evidence>
<evidence type="ECO:0000256" key="2">
    <source>
        <dbReference type="ARBA" id="ARBA00022475"/>
    </source>
</evidence>
<feature type="transmembrane region" description="Helical" evidence="6">
    <location>
        <begin position="178"/>
        <end position="202"/>
    </location>
</feature>
<feature type="transmembrane region" description="Helical" evidence="6">
    <location>
        <begin position="152"/>
        <end position="171"/>
    </location>
</feature>
<feature type="transmembrane region" description="Helical" evidence="6">
    <location>
        <begin position="321"/>
        <end position="344"/>
    </location>
</feature>
<feature type="transmembrane region" description="Helical" evidence="6">
    <location>
        <begin position="450"/>
        <end position="475"/>
    </location>
</feature>
<organism evidence="7 8">
    <name type="scientific">Candidatus Geothrix skivensis</name>
    <dbReference type="NCBI Taxonomy" id="2954439"/>
    <lineage>
        <taxon>Bacteria</taxon>
        <taxon>Pseudomonadati</taxon>
        <taxon>Acidobacteriota</taxon>
        <taxon>Holophagae</taxon>
        <taxon>Holophagales</taxon>
        <taxon>Holophagaceae</taxon>
        <taxon>Geothrix</taxon>
    </lineage>
</organism>
<reference evidence="7" key="1">
    <citation type="submission" date="2020-10" db="EMBL/GenBank/DDBJ databases">
        <title>Connecting structure to function with the recovery of over 1000 high-quality activated sludge metagenome-assembled genomes encoding full-length rRNA genes using long-read sequencing.</title>
        <authorList>
            <person name="Singleton C.M."/>
            <person name="Petriglieri F."/>
            <person name="Kristensen J.M."/>
            <person name="Kirkegaard R.H."/>
            <person name="Michaelsen T.Y."/>
            <person name="Andersen M.H."/>
            <person name="Karst S.M."/>
            <person name="Dueholm M.S."/>
            <person name="Nielsen P.H."/>
            <person name="Albertsen M."/>
        </authorList>
    </citation>
    <scope>NUCLEOTIDE SEQUENCE</scope>
    <source>
        <strain evidence="7">Skiv_18-Q3-R9-52_MAXAC.067</strain>
    </source>
</reference>
<feature type="transmembrane region" description="Helical" evidence="6">
    <location>
        <begin position="83"/>
        <end position="104"/>
    </location>
</feature>
<feature type="transmembrane region" description="Helical" evidence="6">
    <location>
        <begin position="125"/>
        <end position="146"/>
    </location>
</feature>
<dbReference type="InterPro" id="IPR051679">
    <property type="entry name" value="DASS-Related_Transporters"/>
</dbReference>
<comment type="subcellular location">
    <subcellularLocation>
        <location evidence="1">Cell membrane</location>
        <topology evidence="1">Multi-pass membrane protein</topology>
    </subcellularLocation>
</comment>
<dbReference type="EMBL" id="JADKIO010000013">
    <property type="protein sequence ID" value="MBK9798126.1"/>
    <property type="molecule type" value="Genomic_DNA"/>
</dbReference>
<evidence type="ECO:0000256" key="5">
    <source>
        <dbReference type="ARBA" id="ARBA00023136"/>
    </source>
</evidence>
<keyword evidence="3 6" id="KW-0812">Transmembrane</keyword>
<evidence type="ECO:0000256" key="3">
    <source>
        <dbReference type="ARBA" id="ARBA00022692"/>
    </source>
</evidence>
<evidence type="ECO:0000313" key="7">
    <source>
        <dbReference type="EMBL" id="MBK9798126.1"/>
    </source>
</evidence>